<evidence type="ECO:0000313" key="3">
    <source>
        <dbReference type="EMBL" id="RAK60787.1"/>
    </source>
</evidence>
<proteinExistence type="predicted"/>
<dbReference type="Proteomes" id="UP000249842">
    <property type="component" value="Unassembled WGS sequence"/>
</dbReference>
<dbReference type="AlphaFoldDB" id="A0A328B1W0"/>
<protein>
    <submittedName>
        <fullName evidence="3">Transcriptional regulator</fullName>
    </submittedName>
</protein>
<dbReference type="InterPro" id="IPR010982">
    <property type="entry name" value="Lambda_DNA-bd_dom_sf"/>
</dbReference>
<dbReference type="CDD" id="cd00093">
    <property type="entry name" value="HTH_XRE"/>
    <property type="match status" value="1"/>
</dbReference>
<dbReference type="EMBL" id="QFYP01000001">
    <property type="protein sequence ID" value="RAK60787.1"/>
    <property type="molecule type" value="Genomic_DNA"/>
</dbReference>
<feature type="compositionally biased region" description="Low complexity" evidence="1">
    <location>
        <begin position="12"/>
        <end position="26"/>
    </location>
</feature>
<dbReference type="SMART" id="SM00530">
    <property type="entry name" value="HTH_XRE"/>
    <property type="match status" value="1"/>
</dbReference>
<dbReference type="OrthoDB" id="7923537at2"/>
<feature type="domain" description="HTH cro/C1-type" evidence="2">
    <location>
        <begin position="37"/>
        <end position="91"/>
    </location>
</feature>
<dbReference type="SUPFAM" id="SSF47413">
    <property type="entry name" value="lambda repressor-like DNA-binding domains"/>
    <property type="match status" value="1"/>
</dbReference>
<sequence>MDDVSGRGGGDAAASDLDGAAAGRGAHPADRHVGLRIRMRRTELRLSQEKLAQALGLTFQQVQKYERAANRVSASKLWEVARVLKTNVAYFYEGLAAAAATAGRPEDEPPSAAETTQDDAPAPFLSTSEGAELATTFPRIARAHVRRQILELVHSLAEDRS</sequence>
<dbReference type="Pfam" id="PF01381">
    <property type="entry name" value="HTH_3"/>
    <property type="match status" value="1"/>
</dbReference>
<evidence type="ECO:0000256" key="1">
    <source>
        <dbReference type="SAM" id="MobiDB-lite"/>
    </source>
</evidence>
<feature type="region of interest" description="Disordered" evidence="1">
    <location>
        <begin position="1"/>
        <end position="27"/>
    </location>
</feature>
<feature type="compositionally biased region" description="Gly residues" evidence="1">
    <location>
        <begin position="1"/>
        <end position="11"/>
    </location>
</feature>
<feature type="region of interest" description="Disordered" evidence="1">
    <location>
        <begin position="100"/>
        <end position="128"/>
    </location>
</feature>
<comment type="caution">
    <text evidence="3">The sequence shown here is derived from an EMBL/GenBank/DDBJ whole genome shotgun (WGS) entry which is preliminary data.</text>
</comment>
<organism evidence="3 4">
    <name type="scientific">Phenylobacterium hankyongense</name>
    <dbReference type="NCBI Taxonomy" id="1813876"/>
    <lineage>
        <taxon>Bacteria</taxon>
        <taxon>Pseudomonadati</taxon>
        <taxon>Pseudomonadota</taxon>
        <taxon>Alphaproteobacteria</taxon>
        <taxon>Caulobacterales</taxon>
        <taxon>Caulobacteraceae</taxon>
        <taxon>Phenylobacterium</taxon>
    </lineage>
</organism>
<keyword evidence="4" id="KW-1185">Reference proteome</keyword>
<reference evidence="4" key="1">
    <citation type="submission" date="2018-05" db="EMBL/GenBank/DDBJ databases">
        <authorList>
            <person name="Li X."/>
        </authorList>
    </citation>
    <scope>NUCLEOTIDE SEQUENCE [LARGE SCALE GENOMIC DNA]</scope>
    <source>
        <strain evidence="4">HKS-05</strain>
    </source>
</reference>
<dbReference type="RefSeq" id="WP_111458079.1">
    <property type="nucleotide sequence ID" value="NZ_QFYP01000001.1"/>
</dbReference>
<dbReference type="InterPro" id="IPR001387">
    <property type="entry name" value="Cro/C1-type_HTH"/>
</dbReference>
<evidence type="ECO:0000313" key="4">
    <source>
        <dbReference type="Proteomes" id="UP000249842"/>
    </source>
</evidence>
<accession>A0A328B1W0</accession>
<gene>
    <name evidence="3" type="ORF">DJ021_13710</name>
</gene>
<dbReference type="PROSITE" id="PS50943">
    <property type="entry name" value="HTH_CROC1"/>
    <property type="match status" value="1"/>
</dbReference>
<evidence type="ECO:0000259" key="2">
    <source>
        <dbReference type="PROSITE" id="PS50943"/>
    </source>
</evidence>
<name>A0A328B1W0_9CAUL</name>
<dbReference type="Gene3D" id="1.10.260.40">
    <property type="entry name" value="lambda repressor-like DNA-binding domains"/>
    <property type="match status" value="1"/>
</dbReference>
<dbReference type="GO" id="GO:0003677">
    <property type="term" value="F:DNA binding"/>
    <property type="evidence" value="ECO:0007669"/>
    <property type="project" value="InterPro"/>
</dbReference>